<reference evidence="2" key="2">
    <citation type="submission" date="2015-03" db="UniProtKB">
        <authorList>
            <consortium name="EnsemblPlants"/>
        </authorList>
    </citation>
    <scope>IDENTIFICATION</scope>
</reference>
<evidence type="ECO:0000313" key="2">
    <source>
        <dbReference type="EnsemblPlants" id="OBART03G26030.1"/>
    </source>
</evidence>
<sequence>MVVEVLDRADMTESTAAERRPHPGVRFTSSMRWLVQSEPSRWATMPSKGWEDWSLPAPYPHQRLVVLPSNRVTASRRGRWHPAVAGATTGAAPLPQVETYWRSRRQLPAVARRFLIRAVEQHLQHAHTLVFLCIGYFCQQDHQHPTLQVQI</sequence>
<reference evidence="2" key="1">
    <citation type="journal article" date="2009" name="Rice">
        <title>De Novo Next Generation Sequencing of Plant Genomes.</title>
        <authorList>
            <person name="Rounsley S."/>
            <person name="Marri P.R."/>
            <person name="Yu Y."/>
            <person name="He R."/>
            <person name="Sisneros N."/>
            <person name="Goicoechea J.L."/>
            <person name="Lee S.J."/>
            <person name="Angelova A."/>
            <person name="Kudrna D."/>
            <person name="Luo M."/>
            <person name="Affourtit J."/>
            <person name="Desany B."/>
            <person name="Knight J."/>
            <person name="Niazi F."/>
            <person name="Egholm M."/>
            <person name="Wing R.A."/>
        </authorList>
    </citation>
    <scope>NUCLEOTIDE SEQUENCE [LARGE SCALE GENOMIC DNA]</scope>
    <source>
        <strain evidence="2">cv. IRGC 105608</strain>
    </source>
</reference>
<dbReference type="AlphaFoldDB" id="A0A0D3FL98"/>
<dbReference type="PaxDb" id="65489-OBART03G26030.1"/>
<proteinExistence type="predicted"/>
<keyword evidence="3" id="KW-1185">Reference proteome</keyword>
<evidence type="ECO:0000313" key="3">
    <source>
        <dbReference type="Proteomes" id="UP000026960"/>
    </source>
</evidence>
<protein>
    <submittedName>
        <fullName evidence="2">Uncharacterized protein</fullName>
    </submittedName>
</protein>
<dbReference type="HOGENOM" id="CLU_1799476_0_0_1"/>
<dbReference type="Proteomes" id="UP000026960">
    <property type="component" value="Chromosome 3"/>
</dbReference>
<organism evidence="2">
    <name type="scientific">Oryza barthii</name>
    <dbReference type="NCBI Taxonomy" id="65489"/>
    <lineage>
        <taxon>Eukaryota</taxon>
        <taxon>Viridiplantae</taxon>
        <taxon>Streptophyta</taxon>
        <taxon>Embryophyta</taxon>
        <taxon>Tracheophyta</taxon>
        <taxon>Spermatophyta</taxon>
        <taxon>Magnoliopsida</taxon>
        <taxon>Liliopsida</taxon>
        <taxon>Poales</taxon>
        <taxon>Poaceae</taxon>
        <taxon>BOP clade</taxon>
        <taxon>Oryzoideae</taxon>
        <taxon>Oryzeae</taxon>
        <taxon>Oryzinae</taxon>
        <taxon>Oryza</taxon>
    </lineage>
</organism>
<evidence type="ECO:0000256" key="1">
    <source>
        <dbReference type="SAM" id="MobiDB-lite"/>
    </source>
</evidence>
<feature type="region of interest" description="Disordered" evidence="1">
    <location>
        <begin position="1"/>
        <end position="22"/>
    </location>
</feature>
<name>A0A0D3FL98_9ORYZ</name>
<accession>A0A0D3FL98</accession>
<dbReference type="EnsemblPlants" id="OBART03G26030.1">
    <property type="protein sequence ID" value="OBART03G26030.1"/>
    <property type="gene ID" value="OBART03G26030"/>
</dbReference>
<feature type="compositionally biased region" description="Basic and acidic residues" evidence="1">
    <location>
        <begin position="1"/>
        <end position="21"/>
    </location>
</feature>
<dbReference type="Gramene" id="OBART03G26030.1">
    <property type="protein sequence ID" value="OBART03G26030.1"/>
    <property type="gene ID" value="OBART03G26030"/>
</dbReference>